<feature type="repeat" description="ARM" evidence="7">
    <location>
        <begin position="362"/>
        <end position="393"/>
    </location>
</feature>
<evidence type="ECO:0000256" key="7">
    <source>
        <dbReference type="PROSITE-ProRule" id="PRU00259"/>
    </source>
</evidence>
<evidence type="ECO:0000256" key="1">
    <source>
        <dbReference type="ARBA" id="ARBA00010394"/>
    </source>
</evidence>
<accession>A0A899G0E6</accession>
<dbReference type="Pfam" id="PF00514">
    <property type="entry name" value="Arm"/>
    <property type="match status" value="7"/>
</dbReference>
<dbReference type="EMBL" id="CP054535">
    <property type="protein sequence ID" value="QSL64818.1"/>
    <property type="molecule type" value="Genomic_DNA"/>
</dbReference>
<evidence type="ECO:0000256" key="5">
    <source>
        <dbReference type="ARBA" id="ARBA00064973"/>
    </source>
</evidence>
<dbReference type="PROSITE" id="PS50176">
    <property type="entry name" value="ARM_REPEAT"/>
    <property type="match status" value="3"/>
</dbReference>
<organism evidence="9 10">
    <name type="scientific">Pneumocystis wakefieldiae</name>
    <dbReference type="NCBI Taxonomy" id="38082"/>
    <lineage>
        <taxon>Eukaryota</taxon>
        <taxon>Fungi</taxon>
        <taxon>Dikarya</taxon>
        <taxon>Ascomycota</taxon>
        <taxon>Taphrinomycotina</taxon>
        <taxon>Pneumocystomycetes</taxon>
        <taxon>Pneumocystaceae</taxon>
        <taxon>Pneumocystis</taxon>
    </lineage>
</organism>
<keyword evidence="3" id="KW-0677">Repeat</keyword>
<dbReference type="Pfam" id="PF01749">
    <property type="entry name" value="IBB"/>
    <property type="match status" value="1"/>
</dbReference>
<reference evidence="9" key="1">
    <citation type="submission" date="2020-06" db="EMBL/GenBank/DDBJ databases">
        <title>Genomes of multiple members of Pneumocystis genus reveal paths to human pathogen Pneumocystis jirovecii.</title>
        <authorList>
            <person name="Cisse O.H."/>
            <person name="Ma L."/>
            <person name="Dekker J."/>
            <person name="Khil P."/>
            <person name="Jo J."/>
            <person name="Brenchley J."/>
            <person name="Blair R."/>
            <person name="Pahar B."/>
            <person name="Chabe M."/>
            <person name="Van Rompay K.A."/>
            <person name="Keesler R."/>
            <person name="Sukura A."/>
            <person name="Hirsch V."/>
            <person name="Kutty G."/>
            <person name="Liu Y."/>
            <person name="Peng L."/>
            <person name="Chen J."/>
            <person name="Song J."/>
            <person name="Weissenbacher-Lang C."/>
            <person name="Xu J."/>
            <person name="Upham N.S."/>
            <person name="Stajich J.E."/>
            <person name="Cuomo C.A."/>
            <person name="Cushion M.T."/>
            <person name="Kovacs J.A."/>
        </authorList>
    </citation>
    <scope>NUCLEOTIDE SEQUENCE</scope>
    <source>
        <strain evidence="9">2A</strain>
    </source>
</reference>
<keyword evidence="2 6" id="KW-0813">Transport</keyword>
<evidence type="ECO:0000313" key="10">
    <source>
        <dbReference type="Proteomes" id="UP000663699"/>
    </source>
</evidence>
<dbReference type="GO" id="GO:0005654">
    <property type="term" value="C:nucleoplasm"/>
    <property type="evidence" value="ECO:0007669"/>
    <property type="project" value="UniProtKB-ARBA"/>
</dbReference>
<dbReference type="SUPFAM" id="SSF48371">
    <property type="entry name" value="ARM repeat"/>
    <property type="match status" value="1"/>
</dbReference>
<dbReference type="InterPro" id="IPR002652">
    <property type="entry name" value="Importin-a_IBB"/>
</dbReference>
<dbReference type="OrthoDB" id="29145at2759"/>
<dbReference type="GO" id="GO:0005635">
    <property type="term" value="C:nuclear envelope"/>
    <property type="evidence" value="ECO:0007669"/>
    <property type="project" value="UniProtKB-ARBA"/>
</dbReference>
<dbReference type="FunFam" id="1.25.10.10:FF:000021">
    <property type="entry name" value="Importin subunit alpha"/>
    <property type="match status" value="1"/>
</dbReference>
<evidence type="ECO:0000256" key="6">
    <source>
        <dbReference type="PIRNR" id="PIRNR005673"/>
    </source>
</evidence>
<feature type="domain" description="IBB" evidence="8">
    <location>
        <begin position="25"/>
        <end position="89"/>
    </location>
</feature>
<evidence type="ECO:0000313" key="9">
    <source>
        <dbReference type="EMBL" id="QSL64818.1"/>
    </source>
</evidence>
<feature type="repeat" description="ARM" evidence="7">
    <location>
        <begin position="151"/>
        <end position="193"/>
    </location>
</feature>
<dbReference type="InterPro" id="IPR036975">
    <property type="entry name" value="Importin-a_IBB_sf"/>
</dbReference>
<dbReference type="Proteomes" id="UP000663699">
    <property type="component" value="Chromosome 4"/>
</dbReference>
<keyword evidence="4 6" id="KW-0653">Protein transport</keyword>
<dbReference type="Pfam" id="PF16186">
    <property type="entry name" value="Arm_3"/>
    <property type="match status" value="1"/>
</dbReference>
<name>A0A899G0E6_9ASCO</name>
<sequence>MGIVVYELHFCLEVRERVSDRLNIENTMANLDTSRFVPEYRRNNFKSKNIFGLDELRRRREEQRLEIRKLIKEESLAKRRNLNLPSGLETTDSDDEESALHLENQLNNELPSMIAGVFSDNIEEQIPATTKFRKLLSKERNPPIEKVIECGVVCRFVEFLKSPHTLVQFEAAWALTNIASGSSSQTQVVIEAGAVPIFVELLSSPEADVREQAVWALGNIAGDSPECRDFVLRAGALKPLLSLLTESRKLSMLRNATWTLSNFCRGKNPQPDWNTISQALPVLAKLIFSLDDEVLIDSSWAISYLSDGSNDKIQAIIDAGIPRRLVELLMHPSTSVQTPALRSVGNIVTGDDIQTQVIINCGALQALLSLLSSPKDGIKKEACWTISNITAGNCTQIQAVIDANIIPPLINLLANADFKTKKEACWALSNATSGGLSKPDQIRYLVSQGCIKPLCDLLTCLDNKIIQVALDGLENILKIGELDKENKGGLNKFALYIEEAGGMEKIHNLQQNSNQEIYLKSYNIIEKYFNDDDDVTPQVEGQTFSFGNMVNNAEFSTTQQFDFSSINTNGDTTMIDFKIYGLVFSP</sequence>
<dbReference type="PROSITE" id="PS51214">
    <property type="entry name" value="IBB"/>
    <property type="match status" value="1"/>
</dbReference>
<dbReference type="PIRSF" id="PIRSF005673">
    <property type="entry name" value="Importin_alpha"/>
    <property type="match status" value="1"/>
</dbReference>
<dbReference type="GO" id="GO:0006606">
    <property type="term" value="P:protein import into nucleus"/>
    <property type="evidence" value="ECO:0007669"/>
    <property type="project" value="InterPro"/>
</dbReference>
<feature type="repeat" description="ARM" evidence="7">
    <location>
        <begin position="193"/>
        <end position="235"/>
    </location>
</feature>
<evidence type="ECO:0000256" key="2">
    <source>
        <dbReference type="ARBA" id="ARBA00022448"/>
    </source>
</evidence>
<dbReference type="InterPro" id="IPR016024">
    <property type="entry name" value="ARM-type_fold"/>
</dbReference>
<comment type="subunit">
    <text evidence="5">Interacts with pap1.</text>
</comment>
<gene>
    <name evidence="9" type="ORF">MERGE_002120</name>
</gene>
<evidence type="ECO:0000259" key="8">
    <source>
        <dbReference type="PROSITE" id="PS51214"/>
    </source>
</evidence>
<dbReference type="InterPro" id="IPR024931">
    <property type="entry name" value="Importin_alpha"/>
</dbReference>
<evidence type="ECO:0000256" key="4">
    <source>
        <dbReference type="ARBA" id="ARBA00022927"/>
    </source>
</evidence>
<dbReference type="Gene3D" id="1.25.10.10">
    <property type="entry name" value="Leucine-rich Repeat Variant"/>
    <property type="match status" value="1"/>
</dbReference>
<dbReference type="Gene3D" id="1.20.5.690">
    <property type="entry name" value="Importin-alpha, importin-beta-binding domain"/>
    <property type="match status" value="1"/>
</dbReference>
<dbReference type="InterPro" id="IPR000225">
    <property type="entry name" value="Armadillo"/>
</dbReference>
<dbReference type="GO" id="GO:0061608">
    <property type="term" value="F:nuclear import signal receptor activity"/>
    <property type="evidence" value="ECO:0007669"/>
    <property type="project" value="InterPro"/>
</dbReference>
<proteinExistence type="inferred from homology"/>
<protein>
    <recommendedName>
        <fullName evidence="6">Importin subunit alpha</fullName>
    </recommendedName>
</protein>
<dbReference type="SMART" id="SM00185">
    <property type="entry name" value="ARM"/>
    <property type="match status" value="8"/>
</dbReference>
<dbReference type="InterPro" id="IPR032413">
    <property type="entry name" value="Arm_3"/>
</dbReference>
<evidence type="ECO:0000256" key="3">
    <source>
        <dbReference type="ARBA" id="ARBA00022737"/>
    </source>
</evidence>
<keyword evidence="10" id="KW-1185">Reference proteome</keyword>
<dbReference type="GO" id="GO:0005737">
    <property type="term" value="C:cytoplasm"/>
    <property type="evidence" value="ECO:0007669"/>
    <property type="project" value="InterPro"/>
</dbReference>
<dbReference type="PANTHER" id="PTHR23316">
    <property type="entry name" value="IMPORTIN ALPHA"/>
    <property type="match status" value="1"/>
</dbReference>
<dbReference type="InterPro" id="IPR011989">
    <property type="entry name" value="ARM-like"/>
</dbReference>
<comment type="similarity">
    <text evidence="1 6">Belongs to the importin alpha family.</text>
</comment>
<dbReference type="AlphaFoldDB" id="A0A899G0E6"/>